<evidence type="ECO:0000313" key="3">
    <source>
        <dbReference type="EMBL" id="GES28683.1"/>
    </source>
</evidence>
<proteinExistence type="predicted"/>
<dbReference type="RefSeq" id="WP_086716875.1">
    <property type="nucleotide sequence ID" value="NZ_BLAG01000005.1"/>
</dbReference>
<feature type="domain" description="Mycothiol-dependent maleylpyruvate isomerase metal-binding" evidence="2">
    <location>
        <begin position="20"/>
        <end position="142"/>
    </location>
</feature>
<dbReference type="OrthoDB" id="3671213at2"/>
<dbReference type="EMBL" id="BLAG01000005">
    <property type="protein sequence ID" value="GES28683.1"/>
    <property type="molecule type" value="Genomic_DNA"/>
</dbReference>
<protein>
    <recommendedName>
        <fullName evidence="5">Maleylpyruvate isomerase family mycothiol-dependent enzyme</fullName>
    </recommendedName>
</protein>
<reference evidence="3 4" key="1">
    <citation type="submission" date="2019-10" db="EMBL/GenBank/DDBJ databases">
        <title>Whole genome shotgun sequence of Streptomyces angustmyceticus NBRC 3934.</title>
        <authorList>
            <person name="Hosoyama A."/>
            <person name="Ichikawa N."/>
            <person name="Kimura A."/>
            <person name="Kitahashi Y."/>
            <person name="Komaki H."/>
            <person name="Uohara A."/>
        </authorList>
    </citation>
    <scope>NUCLEOTIDE SEQUENCE [LARGE SCALE GENOMIC DNA]</scope>
    <source>
        <strain evidence="3 4">NBRC 3934</strain>
    </source>
</reference>
<dbReference type="Proteomes" id="UP000325598">
    <property type="component" value="Unassembled WGS sequence"/>
</dbReference>
<evidence type="ECO:0000259" key="2">
    <source>
        <dbReference type="Pfam" id="PF11716"/>
    </source>
</evidence>
<feature type="domain" description="MDMPI C-terminal" evidence="1">
    <location>
        <begin position="156"/>
        <end position="258"/>
    </location>
</feature>
<accession>A0A5J4L3U1</accession>
<comment type="caution">
    <text evidence="3">The sequence shown here is derived from an EMBL/GenBank/DDBJ whole genome shotgun (WGS) entry which is preliminary data.</text>
</comment>
<gene>
    <name evidence="3" type="ORF">San01_11700</name>
</gene>
<keyword evidence="4" id="KW-1185">Reference proteome</keyword>
<dbReference type="InterPro" id="IPR010872">
    <property type="entry name" value="MDMPI_C-term_domain"/>
</dbReference>
<sequence>MNTPDTPGREPLSPAEHRAAVAAETARFVAALDGADLSLPVPGCPDWTLLDLVRHAGSVQRWFSVLLRRRVQEPPRSREVDLELPADDTGWADWLTASAARAADVITGTDPDAPMWAWGVDQHARFWMRRMLFETLVHRTDAERALGLGTDIDPGLAADGVDEFLVNLPFATPFAPGVAHLRGDGETLRFRCADTAGDWLVRLRPDGFEVTSGARDAVAAPADAVVQGAAADLLLRLYGRPARATDTVGTSGDEELLTRWFTHSAF</sequence>
<dbReference type="GO" id="GO:0005886">
    <property type="term" value="C:plasma membrane"/>
    <property type="evidence" value="ECO:0007669"/>
    <property type="project" value="TreeGrafter"/>
</dbReference>
<dbReference type="InterPro" id="IPR034660">
    <property type="entry name" value="DinB/YfiT-like"/>
</dbReference>
<organism evidence="3 4">
    <name type="scientific">Streptomyces angustmyceticus</name>
    <dbReference type="NCBI Taxonomy" id="285578"/>
    <lineage>
        <taxon>Bacteria</taxon>
        <taxon>Bacillati</taxon>
        <taxon>Actinomycetota</taxon>
        <taxon>Actinomycetes</taxon>
        <taxon>Kitasatosporales</taxon>
        <taxon>Streptomycetaceae</taxon>
        <taxon>Streptomyces</taxon>
    </lineage>
</organism>
<dbReference type="PANTHER" id="PTHR40758">
    <property type="entry name" value="CONSERVED PROTEIN"/>
    <property type="match status" value="1"/>
</dbReference>
<dbReference type="SUPFAM" id="SSF109854">
    <property type="entry name" value="DinB/YfiT-like putative metalloenzymes"/>
    <property type="match status" value="1"/>
</dbReference>
<evidence type="ECO:0000259" key="1">
    <source>
        <dbReference type="Pfam" id="PF07398"/>
    </source>
</evidence>
<dbReference type="InterPro" id="IPR017517">
    <property type="entry name" value="Maleyloyr_isom"/>
</dbReference>
<evidence type="ECO:0000313" key="4">
    <source>
        <dbReference type="Proteomes" id="UP000325598"/>
    </source>
</evidence>
<name>A0A5J4L3U1_9ACTN</name>
<dbReference type="InterPro" id="IPR024344">
    <property type="entry name" value="MDMPI_metal-binding"/>
</dbReference>
<dbReference type="PANTHER" id="PTHR40758:SF1">
    <property type="entry name" value="CONSERVED PROTEIN"/>
    <property type="match status" value="1"/>
</dbReference>
<dbReference type="GO" id="GO:0046872">
    <property type="term" value="F:metal ion binding"/>
    <property type="evidence" value="ECO:0007669"/>
    <property type="project" value="InterPro"/>
</dbReference>
<dbReference type="Pfam" id="PF07398">
    <property type="entry name" value="MDMPI_C"/>
    <property type="match status" value="1"/>
</dbReference>
<dbReference type="GeneID" id="96750769"/>
<dbReference type="AlphaFoldDB" id="A0A5J4L3U1"/>
<dbReference type="Pfam" id="PF11716">
    <property type="entry name" value="MDMPI_N"/>
    <property type="match status" value="1"/>
</dbReference>
<evidence type="ECO:0008006" key="5">
    <source>
        <dbReference type="Google" id="ProtNLM"/>
    </source>
</evidence>
<dbReference type="NCBIfam" id="TIGR03083">
    <property type="entry name" value="maleylpyruvate isomerase family mycothiol-dependent enzyme"/>
    <property type="match status" value="1"/>
</dbReference>